<accession>A0A7T7S1U8</accession>
<dbReference type="RefSeq" id="WP_200276405.1">
    <property type="nucleotide sequence ID" value="NZ_CP066802.1"/>
</dbReference>
<reference evidence="2 3" key="1">
    <citation type="submission" date="2020-12" db="EMBL/GenBank/DDBJ databases">
        <authorList>
            <person name="Zhou J."/>
        </authorList>
    </citation>
    <scope>NUCLEOTIDE SEQUENCE [LARGE SCALE GENOMIC DNA]</scope>
    <source>
        <strain evidence="2 3">CCUG 61299</strain>
    </source>
</reference>
<evidence type="ECO:0000256" key="1">
    <source>
        <dbReference type="SAM" id="MobiDB-lite"/>
    </source>
</evidence>
<sequence length="822" mass="89302">MGGKEAVTVVISAVGAGDLGIDIVEMDPRERQEADVEPRKRLKDSVAAPDTEAVAKMLLEGAGDGRFPVPPVTLLLNSIEASGLAGGGAVRVLLLDSKSGNARTPTDSVAKRLEEAYGLSDVQKQLESRYGFKVEVETIEADLREKVGVEALEKRVRELGEAEYVVNGISGASMIVFAAMGLLDELACSWRLAVAPGEGKEAAHLLEVTSHKEAAFYWLRSMGYLEQAQRLAERLGAGARPVDGTHREIVALSRRLREDPEHLNAQDLGRLLALDMARADGTAGLLVRPWVEKAYRQMLAQEGAGESRNESADGSEREDAERGERVSLFRRGAPLGAAIRAASEQVRSQGPDCPESARWLAGQSRLNEIGKKAVHDLGEPRLSEVRYVLQDLGLGRELPDWVSRPGERPVLYIVPCGTMQRGEPVPQRVLLSPVPPALKAAVPGGLLSDGLPLEVEFLLLHSEDPKSKKVALENAAGGMLAALHGEWARMSPISVDSITYGGAATSEYLATPDIMEAVSAQVSLVLRAKRPAAVVLVGTGQKPAVYGALQAAQKWCADHGAPLFLQTFVDGDRAAPQFHRVALHRDTRKALLEVAKESLARLDLLSAVRVLEAGDGQMHDLAERCSKLRQKLLHAANNDDAPDEGAAVLMDLLEVVAHLWESATDELVKMRLMVVVAEALDFKSNNRTLLVRQIEYTERVGWRQRRFGSTGGGACAGNIEASHRDLLALLYQVRNNLVVTHGGEASRKAFEAAACCPFKNGPTDGRPNPFFYDYEEWSYPTVLRLTKKKLLEGAAEQSINLTASTWKQDFDKLCQDIETKLQ</sequence>
<name>A0A7T7S1U8_9ACTO</name>
<keyword evidence="3" id="KW-1185">Reference proteome</keyword>
<evidence type="ECO:0000313" key="3">
    <source>
        <dbReference type="Proteomes" id="UP000595895"/>
    </source>
</evidence>
<dbReference type="KEGG" id="awe:JG540_01820"/>
<evidence type="ECO:0000313" key="2">
    <source>
        <dbReference type="EMBL" id="QQM67648.1"/>
    </source>
</evidence>
<feature type="region of interest" description="Disordered" evidence="1">
    <location>
        <begin position="301"/>
        <end position="324"/>
    </location>
</feature>
<gene>
    <name evidence="2" type="ORF">JG540_01820</name>
</gene>
<dbReference type="AlphaFoldDB" id="A0A7T7S1U8"/>
<feature type="compositionally biased region" description="Basic and acidic residues" evidence="1">
    <location>
        <begin position="305"/>
        <end position="324"/>
    </location>
</feature>
<proteinExistence type="predicted"/>
<dbReference type="EMBL" id="CP066802">
    <property type="protein sequence ID" value="QQM67648.1"/>
    <property type="molecule type" value="Genomic_DNA"/>
</dbReference>
<protein>
    <submittedName>
        <fullName evidence="2">Uncharacterized protein</fullName>
    </submittedName>
</protein>
<organism evidence="2 3">
    <name type="scientific">Actinomyces weissii</name>
    <dbReference type="NCBI Taxonomy" id="675090"/>
    <lineage>
        <taxon>Bacteria</taxon>
        <taxon>Bacillati</taxon>
        <taxon>Actinomycetota</taxon>
        <taxon>Actinomycetes</taxon>
        <taxon>Actinomycetales</taxon>
        <taxon>Actinomycetaceae</taxon>
        <taxon>Actinomyces</taxon>
    </lineage>
</organism>
<dbReference type="Proteomes" id="UP000595895">
    <property type="component" value="Chromosome"/>
</dbReference>